<evidence type="ECO:0000256" key="4">
    <source>
        <dbReference type="ARBA" id="ARBA00023040"/>
    </source>
</evidence>
<evidence type="ECO:0000256" key="1">
    <source>
        <dbReference type="ARBA" id="ARBA00004141"/>
    </source>
</evidence>
<feature type="transmembrane region" description="Helical" evidence="8">
    <location>
        <begin position="159"/>
        <end position="180"/>
    </location>
</feature>
<evidence type="ECO:0000256" key="2">
    <source>
        <dbReference type="ARBA" id="ARBA00022692"/>
    </source>
</evidence>
<feature type="domain" description="G-protein coupled receptors family 1 profile" evidence="9">
    <location>
        <begin position="90"/>
        <end position="215"/>
    </location>
</feature>
<feature type="transmembrane region" description="Helical" evidence="8">
    <location>
        <begin position="25"/>
        <end position="51"/>
    </location>
</feature>
<dbReference type="PANTHER" id="PTHR24238:SF57">
    <property type="entry name" value="G-PROTEIN COUPLED RECEPTOR 83"/>
    <property type="match status" value="1"/>
</dbReference>
<reference evidence="10 11" key="1">
    <citation type="journal article" date="2017" name="Curr. Biol.">
        <title>Genome architecture and evolution of a unichromosomal asexual nematode.</title>
        <authorList>
            <person name="Fradin H."/>
            <person name="Zegar C."/>
            <person name="Gutwein M."/>
            <person name="Lucas J."/>
            <person name="Kovtun M."/>
            <person name="Corcoran D."/>
            <person name="Baugh L.R."/>
            <person name="Kiontke K."/>
            <person name="Gunsalus K."/>
            <person name="Fitch D.H."/>
            <person name="Piano F."/>
        </authorList>
    </citation>
    <scope>NUCLEOTIDE SEQUENCE [LARGE SCALE GENOMIC DNA]</scope>
    <source>
        <strain evidence="10">PF1309</strain>
    </source>
</reference>
<feature type="transmembrane region" description="Helical" evidence="8">
    <location>
        <begin position="192"/>
        <end position="214"/>
    </location>
</feature>
<dbReference type="SMART" id="SM01381">
    <property type="entry name" value="7TM_GPCR_Srsx"/>
    <property type="match status" value="1"/>
</dbReference>
<dbReference type="GO" id="GO:0005886">
    <property type="term" value="C:plasma membrane"/>
    <property type="evidence" value="ECO:0007669"/>
    <property type="project" value="TreeGrafter"/>
</dbReference>
<dbReference type="Pfam" id="PF00001">
    <property type="entry name" value="7tm_1"/>
    <property type="match status" value="1"/>
</dbReference>
<dbReference type="GO" id="GO:0008188">
    <property type="term" value="F:neuropeptide receptor activity"/>
    <property type="evidence" value="ECO:0007669"/>
    <property type="project" value="TreeGrafter"/>
</dbReference>
<evidence type="ECO:0000256" key="8">
    <source>
        <dbReference type="SAM" id="Phobius"/>
    </source>
</evidence>
<evidence type="ECO:0000256" key="5">
    <source>
        <dbReference type="ARBA" id="ARBA00023136"/>
    </source>
</evidence>
<organism evidence="10 11">
    <name type="scientific">Diploscapter pachys</name>
    <dbReference type="NCBI Taxonomy" id="2018661"/>
    <lineage>
        <taxon>Eukaryota</taxon>
        <taxon>Metazoa</taxon>
        <taxon>Ecdysozoa</taxon>
        <taxon>Nematoda</taxon>
        <taxon>Chromadorea</taxon>
        <taxon>Rhabditida</taxon>
        <taxon>Rhabditina</taxon>
        <taxon>Rhabditomorpha</taxon>
        <taxon>Rhabditoidea</taxon>
        <taxon>Rhabditidae</taxon>
        <taxon>Diploscapter</taxon>
    </lineage>
</organism>
<dbReference type="STRING" id="2018661.A0A2A2KXL9"/>
<keyword evidence="11" id="KW-1185">Reference proteome</keyword>
<dbReference type="PRINTS" id="PR00237">
    <property type="entry name" value="GPCRRHODOPSN"/>
</dbReference>
<keyword evidence="5 8" id="KW-0472">Membrane</keyword>
<proteinExistence type="predicted"/>
<keyword evidence="2 8" id="KW-0812">Transmembrane</keyword>
<keyword evidence="3 8" id="KW-1133">Transmembrane helix</keyword>
<sequence length="305" mass="36109">MHEETNFDHSDQNATELYELSPYELTIWCILYTTIALLAIAGNSLVLYVTLFRLRVRTITTYFIINLGLADLLTAVFAIPFKFQAALFQCLPTYAEEDWWKFYNVYLTIMHYFIPMIILDGAYMMIAIKLCTTTTLKTEGRMEQKNIISDVSNRKLMKMLIIVVACFSLCWFPLEIYLLLNELKPEVNKWKYINITFFCAHWLAMSNSCINVFIYGKFNRKYNYEFRRIFRIIKYRENPEKDDRTSKSILEESNDRKIIENSWPTTKSKYRNNENAPFHSETLQAVLSDSQQEEIDHLNQKIVDI</sequence>
<accession>A0A2A2KXL9</accession>
<keyword evidence="7" id="KW-0807">Transducer</keyword>
<name>A0A2A2KXL9_9BILA</name>
<evidence type="ECO:0000313" key="11">
    <source>
        <dbReference type="Proteomes" id="UP000218231"/>
    </source>
</evidence>
<comment type="subcellular location">
    <subcellularLocation>
        <location evidence="1">Membrane</location>
        <topology evidence="1">Multi-pass membrane protein</topology>
    </subcellularLocation>
</comment>
<dbReference type="Gene3D" id="1.20.1070.10">
    <property type="entry name" value="Rhodopsin 7-helix transmembrane proteins"/>
    <property type="match status" value="2"/>
</dbReference>
<keyword evidence="6" id="KW-0675">Receptor</keyword>
<feature type="transmembrane region" description="Helical" evidence="8">
    <location>
        <begin position="63"/>
        <end position="83"/>
    </location>
</feature>
<gene>
    <name evidence="10" type="ORF">WR25_24473</name>
</gene>
<dbReference type="PROSITE" id="PS50262">
    <property type="entry name" value="G_PROTEIN_RECEP_F1_2"/>
    <property type="match status" value="2"/>
</dbReference>
<comment type="caution">
    <text evidence="10">The sequence shown here is derived from an EMBL/GenBank/DDBJ whole genome shotgun (WGS) entry which is preliminary data.</text>
</comment>
<evidence type="ECO:0000256" key="7">
    <source>
        <dbReference type="ARBA" id="ARBA00023224"/>
    </source>
</evidence>
<dbReference type="SUPFAM" id="SSF81321">
    <property type="entry name" value="Family A G protein-coupled receptor-like"/>
    <property type="match status" value="1"/>
</dbReference>
<dbReference type="OrthoDB" id="9445642at2759"/>
<feature type="domain" description="G-protein coupled receptors family 1 profile" evidence="9">
    <location>
        <begin position="42"/>
        <end position="81"/>
    </location>
</feature>
<evidence type="ECO:0000259" key="9">
    <source>
        <dbReference type="PROSITE" id="PS50262"/>
    </source>
</evidence>
<evidence type="ECO:0000313" key="10">
    <source>
        <dbReference type="EMBL" id="PAV78746.1"/>
    </source>
</evidence>
<dbReference type="InterPro" id="IPR000276">
    <property type="entry name" value="GPCR_Rhodpsn"/>
</dbReference>
<feature type="transmembrane region" description="Helical" evidence="8">
    <location>
        <begin position="103"/>
        <end position="128"/>
    </location>
</feature>
<dbReference type="Proteomes" id="UP000218231">
    <property type="component" value="Unassembled WGS sequence"/>
</dbReference>
<evidence type="ECO:0000256" key="3">
    <source>
        <dbReference type="ARBA" id="ARBA00022989"/>
    </source>
</evidence>
<dbReference type="AlphaFoldDB" id="A0A2A2KXL9"/>
<dbReference type="InterPro" id="IPR017452">
    <property type="entry name" value="GPCR_Rhodpsn_7TM"/>
</dbReference>
<dbReference type="PANTHER" id="PTHR24238">
    <property type="entry name" value="G-PROTEIN COUPLED RECEPTOR"/>
    <property type="match status" value="1"/>
</dbReference>
<protein>
    <recommendedName>
        <fullName evidence="9">G-protein coupled receptors family 1 profile domain-containing protein</fullName>
    </recommendedName>
</protein>
<evidence type="ECO:0000256" key="6">
    <source>
        <dbReference type="ARBA" id="ARBA00023170"/>
    </source>
</evidence>
<dbReference type="EMBL" id="LIAE01007520">
    <property type="protein sequence ID" value="PAV78746.1"/>
    <property type="molecule type" value="Genomic_DNA"/>
</dbReference>
<keyword evidence="4" id="KW-0297">G-protein coupled receptor</keyword>